<gene>
    <name evidence="1" type="ORF">FHS75_000829</name>
</gene>
<evidence type="ECO:0000313" key="2">
    <source>
        <dbReference type="Proteomes" id="UP000522081"/>
    </source>
</evidence>
<dbReference type="AlphaFoldDB" id="A0A7Y9XU00"/>
<accession>A0A7Y9XU00</accession>
<dbReference type="EMBL" id="JACBZF010000001">
    <property type="protein sequence ID" value="NYH94524.1"/>
    <property type="molecule type" value="Genomic_DNA"/>
</dbReference>
<reference evidence="1 2" key="1">
    <citation type="submission" date="2020-07" db="EMBL/GenBank/DDBJ databases">
        <title>Genomic Encyclopedia of Type Strains, Phase IV (KMG-IV): sequencing the most valuable type-strain genomes for metagenomic binning, comparative biology and taxonomic classification.</title>
        <authorList>
            <person name="Goeker M."/>
        </authorList>
    </citation>
    <scope>NUCLEOTIDE SEQUENCE [LARGE SCALE GENOMIC DNA]</scope>
    <source>
        <strain evidence="1 2">DSM 29043</strain>
    </source>
</reference>
<sequence length="152" mass="16308">MTKPITAVDLPFADGTYRFWLTLAPLAELERTLSELAANAPERPASMLGLEWQLRSGISLTEEGKAVYTGAADSSAVKAIRETIRLALVGGNLAIVDGEEREVSPQRAKELVETYVYPERPLGEAAAMAWRILGAAVYGDTPSASSEEKADA</sequence>
<proteinExistence type="predicted"/>
<keyword evidence="2" id="KW-1185">Reference proteome</keyword>
<dbReference type="Proteomes" id="UP000522081">
    <property type="component" value="Unassembled WGS sequence"/>
</dbReference>
<comment type="caution">
    <text evidence="1">The sequence shown here is derived from an EMBL/GenBank/DDBJ whole genome shotgun (WGS) entry which is preliminary data.</text>
</comment>
<evidence type="ECO:0000313" key="1">
    <source>
        <dbReference type="EMBL" id="NYH94524.1"/>
    </source>
</evidence>
<evidence type="ECO:0008006" key="3">
    <source>
        <dbReference type="Google" id="ProtNLM"/>
    </source>
</evidence>
<dbReference type="RefSeq" id="WP_179406429.1">
    <property type="nucleotide sequence ID" value="NZ_BMGF01000001.1"/>
</dbReference>
<protein>
    <recommendedName>
        <fullName evidence="3">Gene transfer agent family protein</fullName>
    </recommendedName>
</protein>
<organism evidence="1 2">
    <name type="scientific">Novosphingobium marinum</name>
    <dbReference type="NCBI Taxonomy" id="1514948"/>
    <lineage>
        <taxon>Bacteria</taxon>
        <taxon>Pseudomonadati</taxon>
        <taxon>Pseudomonadota</taxon>
        <taxon>Alphaproteobacteria</taxon>
        <taxon>Sphingomonadales</taxon>
        <taxon>Sphingomonadaceae</taxon>
        <taxon>Novosphingobium</taxon>
    </lineage>
</organism>
<name>A0A7Y9XU00_9SPHN</name>